<comment type="caution">
    <text evidence="2">The sequence shown here is derived from an EMBL/GenBank/DDBJ whole genome shotgun (WGS) entry which is preliminary data.</text>
</comment>
<sequence length="46" mass="4842">MATSLVACGGKVSEEVEPENVAEGEEVNGEETEQIEDVLSQGFITS</sequence>
<name>A0ABW0YIB3_9BACI</name>
<dbReference type="RefSeq" id="WP_385939094.1">
    <property type="nucleotide sequence ID" value="NZ_JBHSOZ010000003.1"/>
</dbReference>
<protein>
    <submittedName>
        <fullName evidence="2">Uncharacterized protein</fullName>
    </submittedName>
</protein>
<evidence type="ECO:0000313" key="2">
    <source>
        <dbReference type="EMBL" id="MFC5712059.1"/>
    </source>
</evidence>
<proteinExistence type="predicted"/>
<keyword evidence="3" id="KW-1185">Reference proteome</keyword>
<dbReference type="Proteomes" id="UP001596142">
    <property type="component" value="Unassembled WGS sequence"/>
</dbReference>
<organism evidence="2 3">
    <name type="scientific">Thalassorhabdus alkalitolerans</name>
    <dbReference type="NCBI Taxonomy" id="2282697"/>
    <lineage>
        <taxon>Bacteria</taxon>
        <taxon>Bacillati</taxon>
        <taxon>Bacillota</taxon>
        <taxon>Bacilli</taxon>
        <taxon>Bacillales</taxon>
        <taxon>Bacillaceae</taxon>
        <taxon>Thalassorhabdus</taxon>
    </lineage>
</organism>
<gene>
    <name evidence="2" type="ORF">ACFPU1_04655</name>
</gene>
<reference evidence="3" key="1">
    <citation type="journal article" date="2019" name="Int. J. Syst. Evol. Microbiol.">
        <title>The Global Catalogue of Microorganisms (GCM) 10K type strain sequencing project: providing services to taxonomists for standard genome sequencing and annotation.</title>
        <authorList>
            <consortium name="The Broad Institute Genomics Platform"/>
            <consortium name="The Broad Institute Genome Sequencing Center for Infectious Disease"/>
            <person name="Wu L."/>
            <person name="Ma J."/>
        </authorList>
    </citation>
    <scope>NUCLEOTIDE SEQUENCE [LARGE SCALE GENOMIC DNA]</scope>
    <source>
        <strain evidence="3">CECT 7184</strain>
    </source>
</reference>
<feature type="region of interest" description="Disordered" evidence="1">
    <location>
        <begin position="16"/>
        <end position="46"/>
    </location>
</feature>
<evidence type="ECO:0000313" key="3">
    <source>
        <dbReference type="Proteomes" id="UP001596142"/>
    </source>
</evidence>
<feature type="compositionally biased region" description="Acidic residues" evidence="1">
    <location>
        <begin position="16"/>
        <end position="36"/>
    </location>
</feature>
<accession>A0ABW0YIB3</accession>
<dbReference type="EMBL" id="JBHSOZ010000003">
    <property type="protein sequence ID" value="MFC5712059.1"/>
    <property type="molecule type" value="Genomic_DNA"/>
</dbReference>
<evidence type="ECO:0000256" key="1">
    <source>
        <dbReference type="SAM" id="MobiDB-lite"/>
    </source>
</evidence>